<organism evidence="6 7">
    <name type="scientific">Homarus americanus</name>
    <name type="common">American lobster</name>
    <dbReference type="NCBI Taxonomy" id="6706"/>
    <lineage>
        <taxon>Eukaryota</taxon>
        <taxon>Metazoa</taxon>
        <taxon>Ecdysozoa</taxon>
        <taxon>Arthropoda</taxon>
        <taxon>Crustacea</taxon>
        <taxon>Multicrustacea</taxon>
        <taxon>Malacostraca</taxon>
        <taxon>Eumalacostraca</taxon>
        <taxon>Eucarida</taxon>
        <taxon>Decapoda</taxon>
        <taxon>Pleocyemata</taxon>
        <taxon>Astacidea</taxon>
        <taxon>Nephropoidea</taxon>
        <taxon>Nephropidae</taxon>
        <taxon>Homarus</taxon>
    </lineage>
</organism>
<evidence type="ECO:0000256" key="4">
    <source>
        <dbReference type="SAM" id="MobiDB-lite"/>
    </source>
</evidence>
<keyword evidence="6" id="KW-0121">Carboxypeptidase</keyword>
<keyword evidence="7" id="KW-1185">Reference proteome</keyword>
<dbReference type="AlphaFoldDB" id="A0A8J5JDF6"/>
<dbReference type="InterPro" id="IPR000834">
    <property type="entry name" value="Peptidase_M14"/>
</dbReference>
<dbReference type="SUPFAM" id="SSF53187">
    <property type="entry name" value="Zn-dependent exopeptidases"/>
    <property type="match status" value="1"/>
</dbReference>
<dbReference type="GO" id="GO:0005615">
    <property type="term" value="C:extracellular space"/>
    <property type="evidence" value="ECO:0007669"/>
    <property type="project" value="TreeGrafter"/>
</dbReference>
<keyword evidence="6" id="KW-0378">Hydrolase</keyword>
<reference evidence="6" key="1">
    <citation type="journal article" date="2021" name="Sci. Adv.">
        <title>The American lobster genome reveals insights on longevity, neural, and immune adaptations.</title>
        <authorList>
            <person name="Polinski J.M."/>
            <person name="Zimin A.V."/>
            <person name="Clark K.F."/>
            <person name="Kohn A.B."/>
            <person name="Sadowski N."/>
            <person name="Timp W."/>
            <person name="Ptitsyn A."/>
            <person name="Khanna P."/>
            <person name="Romanova D.Y."/>
            <person name="Williams P."/>
            <person name="Greenwood S.J."/>
            <person name="Moroz L.L."/>
            <person name="Walt D.R."/>
            <person name="Bodnar A.G."/>
        </authorList>
    </citation>
    <scope>NUCLEOTIDE SEQUENCE</scope>
    <source>
        <strain evidence="6">GMGI-L3</strain>
    </source>
</reference>
<evidence type="ECO:0000256" key="3">
    <source>
        <dbReference type="PROSITE-ProRule" id="PRU01379"/>
    </source>
</evidence>
<dbReference type="PANTHER" id="PTHR11705">
    <property type="entry name" value="PROTEASE FAMILY M14 CARBOXYPEPTIDASE A,B"/>
    <property type="match status" value="1"/>
</dbReference>
<dbReference type="GO" id="GO:0006508">
    <property type="term" value="P:proteolysis"/>
    <property type="evidence" value="ECO:0007669"/>
    <property type="project" value="InterPro"/>
</dbReference>
<evidence type="ECO:0000313" key="6">
    <source>
        <dbReference type="EMBL" id="KAG7154676.1"/>
    </source>
</evidence>
<feature type="compositionally biased region" description="Polar residues" evidence="4">
    <location>
        <begin position="333"/>
        <end position="350"/>
    </location>
</feature>
<dbReference type="GO" id="GO:0008270">
    <property type="term" value="F:zinc ion binding"/>
    <property type="evidence" value="ECO:0007669"/>
    <property type="project" value="InterPro"/>
</dbReference>
<comment type="similarity">
    <text evidence="2 3">Belongs to the peptidase M14 family.</text>
</comment>
<feature type="active site" description="Proton donor/acceptor" evidence="3">
    <location>
        <position position="46"/>
    </location>
</feature>
<evidence type="ECO:0000256" key="1">
    <source>
        <dbReference type="ARBA" id="ARBA00001947"/>
    </source>
</evidence>
<name>A0A8J5JDF6_HOMAM</name>
<feature type="domain" description="Peptidase M14" evidence="5">
    <location>
        <begin position="1"/>
        <end position="80"/>
    </location>
</feature>
<protein>
    <submittedName>
        <fullName evidence="6">Carboxypeptidase O-like</fullName>
    </submittedName>
</protein>
<comment type="caution">
    <text evidence="6">The sequence shown here is derived from an EMBL/GenBank/DDBJ whole genome shotgun (WGS) entry which is preliminary data.</text>
</comment>
<keyword evidence="6" id="KW-0645">Protease</keyword>
<sequence>MAKAIKKDGGASYAVGSPGELLYPASGGSDDWVAGIGKVPFVYTIELRDKGAAGFILPKELIKPTVRDAWSAIKRLHKHITNAKSGPRTAVVQGAVEAVTVSPPEADTAQEPAFVLETDTTKVPVSPPEADTTKEPVFALEEDTTKESVSPPEADTTKVPVSPPEADTTKVPVSPPEADTTKESVLPPEADTTKESVLPPEADTTKESVLPLRRQTRRTTQEPAFALETDTTKESVSPPETDTTKESVSPPEADTTKVPVSPPEADTTQEPAFVLDTDTTKEPVAPHEADTTKEPVAPHEADTTKEPVFPVETNIPKETETTVLVILPETDGTDQTIVKTDGETTQTDTPSEPLAEEAVIRIHVEEDGAAHPQPDQVHICIQTKQTDTDLPHSPVQTDDIATNKQTQDSKSIIIIQVDDPPVEGVVDPEAEKIHIRIQTKKQETSVAREDNPVEINFRIRNQQPVEGVGGDVGVVRGERRGVVDNSSSVEDSSEYHHQSMEGSAEESGESSEH</sequence>
<dbReference type="PROSITE" id="PS52035">
    <property type="entry name" value="PEPTIDASE_M14"/>
    <property type="match status" value="1"/>
</dbReference>
<feature type="region of interest" description="Disordered" evidence="4">
    <location>
        <begin position="465"/>
        <end position="513"/>
    </location>
</feature>
<feature type="compositionally biased region" description="Basic and acidic residues" evidence="4">
    <location>
        <begin position="278"/>
        <end position="305"/>
    </location>
</feature>
<evidence type="ECO:0000313" key="7">
    <source>
        <dbReference type="Proteomes" id="UP000747542"/>
    </source>
</evidence>
<dbReference type="Pfam" id="PF00246">
    <property type="entry name" value="Peptidase_M14"/>
    <property type="match status" value="1"/>
</dbReference>
<dbReference type="PANTHER" id="PTHR11705:SF91">
    <property type="entry name" value="FI01817P-RELATED"/>
    <property type="match status" value="1"/>
</dbReference>
<dbReference type="GO" id="GO:0004181">
    <property type="term" value="F:metallocarboxypeptidase activity"/>
    <property type="evidence" value="ECO:0007669"/>
    <property type="project" value="InterPro"/>
</dbReference>
<gene>
    <name evidence="6" type="primary">Cpo-L</name>
    <name evidence="6" type="ORF">Hamer_G015031</name>
</gene>
<evidence type="ECO:0000256" key="2">
    <source>
        <dbReference type="ARBA" id="ARBA00005988"/>
    </source>
</evidence>
<proteinExistence type="inferred from homology"/>
<dbReference type="EMBL" id="JAHLQT010044109">
    <property type="protein sequence ID" value="KAG7154676.1"/>
    <property type="molecule type" value="Genomic_DNA"/>
</dbReference>
<evidence type="ECO:0000259" key="5">
    <source>
        <dbReference type="PROSITE" id="PS52035"/>
    </source>
</evidence>
<accession>A0A8J5JDF6</accession>
<dbReference type="Gene3D" id="3.40.630.10">
    <property type="entry name" value="Zn peptidases"/>
    <property type="match status" value="1"/>
</dbReference>
<dbReference type="Proteomes" id="UP000747542">
    <property type="component" value="Unassembled WGS sequence"/>
</dbReference>
<comment type="cofactor">
    <cofactor evidence="1">
        <name>Zn(2+)</name>
        <dbReference type="ChEBI" id="CHEBI:29105"/>
    </cofactor>
</comment>
<feature type="region of interest" description="Disordered" evidence="4">
    <location>
        <begin position="119"/>
        <end position="354"/>
    </location>
</feature>
<feature type="compositionally biased region" description="Acidic residues" evidence="4">
    <location>
        <begin position="503"/>
        <end position="513"/>
    </location>
</feature>